<dbReference type="AlphaFoldDB" id="M4C694"/>
<reference evidence="2" key="2">
    <citation type="submission" date="2015-06" db="UniProtKB">
        <authorList>
            <consortium name="EnsemblProtists"/>
        </authorList>
    </citation>
    <scope>IDENTIFICATION</scope>
    <source>
        <strain evidence="2">Emoy2</strain>
    </source>
</reference>
<evidence type="ECO:0000313" key="3">
    <source>
        <dbReference type="Proteomes" id="UP000011713"/>
    </source>
</evidence>
<dbReference type="EnsemblProtists" id="HpaT814626">
    <property type="protein sequence ID" value="HpaP814626"/>
    <property type="gene ID" value="HpaG814626"/>
</dbReference>
<dbReference type="InParanoid" id="M4C694"/>
<organism evidence="2 3">
    <name type="scientific">Hyaloperonospora arabidopsidis (strain Emoy2)</name>
    <name type="common">Downy mildew agent</name>
    <name type="synonym">Peronospora arabidopsidis</name>
    <dbReference type="NCBI Taxonomy" id="559515"/>
    <lineage>
        <taxon>Eukaryota</taxon>
        <taxon>Sar</taxon>
        <taxon>Stramenopiles</taxon>
        <taxon>Oomycota</taxon>
        <taxon>Peronosporomycetes</taxon>
        <taxon>Peronosporales</taxon>
        <taxon>Peronosporaceae</taxon>
        <taxon>Hyaloperonospora</taxon>
    </lineage>
</organism>
<protein>
    <submittedName>
        <fullName evidence="2">Uncharacterized protein</fullName>
    </submittedName>
</protein>
<reference evidence="3" key="1">
    <citation type="journal article" date="2010" name="Science">
        <title>Signatures of adaptation to obligate biotrophy in the Hyaloperonospora arabidopsidis genome.</title>
        <authorList>
            <person name="Baxter L."/>
            <person name="Tripathy S."/>
            <person name="Ishaque N."/>
            <person name="Boot N."/>
            <person name="Cabral A."/>
            <person name="Kemen E."/>
            <person name="Thines M."/>
            <person name="Ah-Fong A."/>
            <person name="Anderson R."/>
            <person name="Badejoko W."/>
            <person name="Bittner-Eddy P."/>
            <person name="Boore J.L."/>
            <person name="Chibucos M.C."/>
            <person name="Coates M."/>
            <person name="Dehal P."/>
            <person name="Delehaunty K."/>
            <person name="Dong S."/>
            <person name="Downton P."/>
            <person name="Dumas B."/>
            <person name="Fabro G."/>
            <person name="Fronick C."/>
            <person name="Fuerstenberg S.I."/>
            <person name="Fulton L."/>
            <person name="Gaulin E."/>
            <person name="Govers F."/>
            <person name="Hughes L."/>
            <person name="Humphray S."/>
            <person name="Jiang R.H."/>
            <person name="Judelson H."/>
            <person name="Kamoun S."/>
            <person name="Kyung K."/>
            <person name="Meijer H."/>
            <person name="Minx P."/>
            <person name="Morris P."/>
            <person name="Nelson J."/>
            <person name="Phuntumart V."/>
            <person name="Qutob D."/>
            <person name="Rehmany A."/>
            <person name="Rougon-Cardoso A."/>
            <person name="Ryden P."/>
            <person name="Torto-Alalibo T."/>
            <person name="Studholme D."/>
            <person name="Wang Y."/>
            <person name="Win J."/>
            <person name="Wood J."/>
            <person name="Clifton S.W."/>
            <person name="Rogers J."/>
            <person name="Van den Ackerveken G."/>
            <person name="Jones J.D."/>
            <person name="McDowell J.M."/>
            <person name="Beynon J."/>
            <person name="Tyler B.M."/>
        </authorList>
    </citation>
    <scope>NUCLEOTIDE SEQUENCE [LARGE SCALE GENOMIC DNA]</scope>
    <source>
        <strain evidence="3">Emoy2</strain>
    </source>
</reference>
<feature type="compositionally biased region" description="Basic and acidic residues" evidence="1">
    <location>
        <begin position="64"/>
        <end position="80"/>
    </location>
</feature>
<keyword evidence="3" id="KW-1185">Reference proteome</keyword>
<dbReference type="VEuPathDB" id="FungiDB:HpaG814626"/>
<evidence type="ECO:0000313" key="2">
    <source>
        <dbReference type="EnsemblProtists" id="HpaP814626"/>
    </source>
</evidence>
<accession>M4C694</accession>
<dbReference type="Proteomes" id="UP000011713">
    <property type="component" value="Unassembled WGS sequence"/>
</dbReference>
<feature type="region of interest" description="Disordered" evidence="1">
    <location>
        <begin position="58"/>
        <end position="84"/>
    </location>
</feature>
<evidence type="ECO:0000256" key="1">
    <source>
        <dbReference type="SAM" id="MobiDB-lite"/>
    </source>
</evidence>
<proteinExistence type="predicted"/>
<dbReference type="HOGENOM" id="CLU_2297073_0_0_1"/>
<sequence>MTAHADERSDPEDMQGSIGVKYYRVDDRIRNGWRIARTGPRLPPAREPIYFGVGSSIQGGKAPESIHAEDPKSGGAEDRGGQTTSEMILKASYIGVVLSLH</sequence>
<name>M4C694_HYAAE</name>
<dbReference type="EMBL" id="JH597952">
    <property type="status" value="NOT_ANNOTATED_CDS"/>
    <property type="molecule type" value="Genomic_DNA"/>
</dbReference>